<dbReference type="RefSeq" id="WP_171738517.1">
    <property type="nucleotide sequence ID" value="NZ_CP053435.1"/>
</dbReference>
<dbReference type="AlphaFoldDB" id="A0A6M5Y4E2"/>
<dbReference type="Gene3D" id="3.90.550.10">
    <property type="entry name" value="Spore Coat Polysaccharide Biosynthesis Protein SpsA, Chain A"/>
    <property type="match status" value="1"/>
</dbReference>
<dbReference type="Pfam" id="PF09837">
    <property type="entry name" value="DUF2064"/>
    <property type="match status" value="1"/>
</dbReference>
<dbReference type="EMBL" id="CP053435">
    <property type="protein sequence ID" value="QJW88679.1"/>
    <property type="molecule type" value="Genomic_DNA"/>
</dbReference>
<dbReference type="KEGG" id="stae:HNV11_04450"/>
<name>A0A6M5Y4E2_9BACT</name>
<proteinExistence type="predicted"/>
<dbReference type="Proteomes" id="UP000502756">
    <property type="component" value="Chromosome"/>
</dbReference>
<dbReference type="SUPFAM" id="SSF53448">
    <property type="entry name" value="Nucleotide-diphospho-sugar transferases"/>
    <property type="match status" value="1"/>
</dbReference>
<accession>A0A6M5Y4E2</accession>
<dbReference type="PANTHER" id="PTHR36529:SF1">
    <property type="entry name" value="GLYCOSYLTRANSFERASE"/>
    <property type="match status" value="1"/>
</dbReference>
<gene>
    <name evidence="1" type="ORF">HNV11_04450</name>
</gene>
<evidence type="ECO:0000313" key="2">
    <source>
        <dbReference type="Proteomes" id="UP000502756"/>
    </source>
</evidence>
<keyword evidence="2" id="KW-1185">Reference proteome</keyword>
<evidence type="ECO:0000313" key="1">
    <source>
        <dbReference type="EMBL" id="QJW88679.1"/>
    </source>
</evidence>
<dbReference type="InterPro" id="IPR018641">
    <property type="entry name" value="Trfase_1_rSAM/seldom-assoc"/>
</dbReference>
<dbReference type="PANTHER" id="PTHR36529">
    <property type="entry name" value="SLL1095 PROTEIN"/>
    <property type="match status" value="1"/>
</dbReference>
<sequence length="254" mass="27580">MSCSPGQTAVLLFSLPSRLEALRKPFSAGQSVARRARQSQQVWATMQQLTRAKIDAAGLPCLLSARLAPAPDYAAPFGQQLLTAVSTAFAKGYERILIIGNDCPDLQVSDLRAAAKALERSILPVGYDRRGGIFLLGLDRRFLEQTTGQLFANLPWQTPQLGTALTDWLTDYVGTVISLSTARVDWNEQTDLRAGTWLRGIFAGLAQRVWALVAIQKLWPFSFPVLFPSSNDGRAASLRAPPASRLVVASVALA</sequence>
<organism evidence="1 2">
    <name type="scientific">Spirosoma taeanense</name>
    <dbReference type="NCBI Taxonomy" id="2735870"/>
    <lineage>
        <taxon>Bacteria</taxon>
        <taxon>Pseudomonadati</taxon>
        <taxon>Bacteroidota</taxon>
        <taxon>Cytophagia</taxon>
        <taxon>Cytophagales</taxon>
        <taxon>Cytophagaceae</taxon>
        <taxon>Spirosoma</taxon>
    </lineage>
</organism>
<reference evidence="1 2" key="1">
    <citation type="submission" date="2020-05" db="EMBL/GenBank/DDBJ databases">
        <title>Genome sequencing of Spirosoma sp. TS118.</title>
        <authorList>
            <person name="Lee J.-H."/>
            <person name="Jeong S."/>
            <person name="Zhao L."/>
            <person name="Jung J.-H."/>
            <person name="Kim M.-K."/>
            <person name="Lim S."/>
        </authorList>
    </citation>
    <scope>NUCLEOTIDE SEQUENCE [LARGE SCALE GENOMIC DNA]</scope>
    <source>
        <strain evidence="1 2">TS118</strain>
    </source>
</reference>
<protein>
    <submittedName>
        <fullName evidence="1">DUF2064 domain-containing protein</fullName>
    </submittedName>
</protein>
<dbReference type="InterPro" id="IPR029044">
    <property type="entry name" value="Nucleotide-diphossugar_trans"/>
</dbReference>